<comment type="subcellular location">
    <subcellularLocation>
        <location evidence="1">Cell envelope</location>
    </subcellularLocation>
</comment>
<dbReference type="InterPro" id="IPR004682">
    <property type="entry name" value="TRAP_DctP"/>
</dbReference>
<gene>
    <name evidence="6" type="ORF">O6R05_01010</name>
</gene>
<evidence type="ECO:0000256" key="2">
    <source>
        <dbReference type="ARBA" id="ARBA00009023"/>
    </source>
</evidence>
<dbReference type="CDD" id="cd13603">
    <property type="entry name" value="PBP2_TRAP_Siap_TeaA_like"/>
    <property type="match status" value="1"/>
</dbReference>
<accession>A0ABY7QVT1</accession>
<dbReference type="NCBIfam" id="TIGR00787">
    <property type="entry name" value="dctP"/>
    <property type="match status" value="1"/>
</dbReference>
<dbReference type="EMBL" id="CP115667">
    <property type="protein sequence ID" value="WBW50170.1"/>
    <property type="molecule type" value="Genomic_DNA"/>
</dbReference>
<sequence>MKKSLFAILALMMVFVTACGGNQAADSSAQGNEPAATEASADAVTIKIGHVEPENRSTHRALLEFKKNVEEKSNGSLVIEIYPNGALGGDVQLTESTAMGTLDVALPSTSVLTTYSDEFGILDMPYLFKNSESAFTALDGELGQQLNAKLEGNGLINLGYAYNGIRSTTTNTGAIERPADLQGVKMRVMESPIFIDFYKTLGANPTPISFTELYTGLQQGTVDAQENPPSLTYANKFYEVQKFLTVDEHIHNFLPFLMNQTKFDGLTSEQQELLRTEVKAFVENQRQMELADNDAAIEKLKTEGNLTTNVLSDEQKQAFKDALKPMYDKYREQFGAELFDLAESFNQ</sequence>
<dbReference type="Pfam" id="PF03480">
    <property type="entry name" value="DctP"/>
    <property type="match status" value="1"/>
</dbReference>
<reference evidence="6 7" key="1">
    <citation type="submission" date="2023-01" db="EMBL/GenBank/DDBJ databases">
        <authorList>
            <person name="Lee S.H."/>
            <person name="Jung H.S."/>
            <person name="Yun J.U."/>
        </authorList>
    </citation>
    <scope>NUCLEOTIDE SEQUENCE [LARGE SCALE GENOMIC DNA]</scope>
    <source>
        <strain evidence="6 7">CBA3646</strain>
    </source>
</reference>
<dbReference type="PROSITE" id="PS51257">
    <property type="entry name" value="PROKAR_LIPOPROTEIN"/>
    <property type="match status" value="1"/>
</dbReference>
<dbReference type="InterPro" id="IPR038404">
    <property type="entry name" value="TRAP_DctP_sf"/>
</dbReference>
<dbReference type="Proteomes" id="UP001210339">
    <property type="component" value="Chromosome"/>
</dbReference>
<dbReference type="PIRSF" id="PIRSF006470">
    <property type="entry name" value="DctB"/>
    <property type="match status" value="1"/>
</dbReference>
<dbReference type="PANTHER" id="PTHR33376:SF4">
    <property type="entry name" value="SIALIC ACID-BINDING PERIPLASMIC PROTEIN SIAP"/>
    <property type="match status" value="1"/>
</dbReference>
<protein>
    <submittedName>
        <fullName evidence="6">TRAP transporter substrate-binding protein</fullName>
    </submittedName>
</protein>
<organism evidence="6 7">
    <name type="scientific">Peptoniphilus equinus</name>
    <dbReference type="NCBI Taxonomy" id="3016343"/>
    <lineage>
        <taxon>Bacteria</taxon>
        <taxon>Bacillati</taxon>
        <taxon>Bacillota</taxon>
        <taxon>Tissierellia</taxon>
        <taxon>Tissierellales</taxon>
        <taxon>Peptoniphilaceae</taxon>
        <taxon>Peptoniphilus</taxon>
    </lineage>
</organism>
<dbReference type="RefSeq" id="WP_271191701.1">
    <property type="nucleotide sequence ID" value="NZ_CP115667.1"/>
</dbReference>
<dbReference type="PANTHER" id="PTHR33376">
    <property type="match status" value="1"/>
</dbReference>
<proteinExistence type="inferred from homology"/>
<keyword evidence="4 5" id="KW-0732">Signal</keyword>
<feature type="signal peptide" evidence="5">
    <location>
        <begin position="1"/>
        <end position="24"/>
    </location>
</feature>
<evidence type="ECO:0000256" key="5">
    <source>
        <dbReference type="SAM" id="SignalP"/>
    </source>
</evidence>
<evidence type="ECO:0000313" key="7">
    <source>
        <dbReference type="Proteomes" id="UP001210339"/>
    </source>
</evidence>
<dbReference type="Gene3D" id="3.40.190.170">
    <property type="entry name" value="Bacterial extracellular solute-binding protein, family 7"/>
    <property type="match status" value="1"/>
</dbReference>
<evidence type="ECO:0000256" key="3">
    <source>
        <dbReference type="ARBA" id="ARBA00022448"/>
    </source>
</evidence>
<evidence type="ECO:0000313" key="6">
    <source>
        <dbReference type="EMBL" id="WBW50170.1"/>
    </source>
</evidence>
<name>A0ABY7QVT1_9FIRM</name>
<evidence type="ECO:0000256" key="1">
    <source>
        <dbReference type="ARBA" id="ARBA00004196"/>
    </source>
</evidence>
<evidence type="ECO:0000256" key="4">
    <source>
        <dbReference type="ARBA" id="ARBA00022729"/>
    </source>
</evidence>
<keyword evidence="7" id="KW-1185">Reference proteome</keyword>
<keyword evidence="3" id="KW-0813">Transport</keyword>
<feature type="chain" id="PRO_5045858721" evidence="5">
    <location>
        <begin position="25"/>
        <end position="347"/>
    </location>
</feature>
<comment type="similarity">
    <text evidence="2">Belongs to the bacterial solute-binding protein 7 family.</text>
</comment>
<dbReference type="InterPro" id="IPR018389">
    <property type="entry name" value="DctP_fam"/>
</dbReference>
<dbReference type="NCBIfam" id="NF037995">
    <property type="entry name" value="TRAP_S1"/>
    <property type="match status" value="1"/>
</dbReference>